<dbReference type="InterPro" id="IPR016185">
    <property type="entry name" value="PreATP-grasp_dom_sf"/>
</dbReference>
<keyword evidence="17" id="KW-1185">Reference proteome</keyword>
<dbReference type="InterPro" id="IPR000089">
    <property type="entry name" value="Biotin_lipoyl"/>
</dbReference>
<dbReference type="SMART" id="SM00878">
    <property type="entry name" value="Biotin_carb_C"/>
    <property type="match status" value="1"/>
</dbReference>
<evidence type="ECO:0000256" key="4">
    <source>
        <dbReference type="ARBA" id="ARBA00022432"/>
    </source>
</evidence>
<dbReference type="PANTHER" id="PTHR43778:SF2">
    <property type="entry name" value="PYRUVATE CARBOXYLASE, MITOCHONDRIAL"/>
    <property type="match status" value="1"/>
</dbReference>
<sequence>MFRKVLVANRGEIAVRAFRAAYELGAETVAVFPYEDRNSEHRLKADEAYQIGAVGHPVRAYLDVGEIMRVARESGADAVYPGYGFLSENPELARACAEAGITFVGPQADVLEMAGNKVQALDAARRAGVPTLASTRPSADIDELLAQAAEMEYPLFVKAVAGGGGRGMRRVDDADALVEALKAAMREAEGAFGDPTVFIEQAVQRPRHIEVQVLADNDSNMIHLFERDCSIQRRHQKVVEIAPAPNLDPAVAEALRSDALRFAKEIGYQNAGTVEFLLETDGPRAGKHAFIEMNPRIQVEHTVTEEITDVDLVQSQLLIASGLSLEEAGLSQEEVRIKGAALQCRITTEDPANSFRPDTGTITAYRSAGGAGVRLDGGTAYAGAEVSAHFDSMLVKCTTRGRTFEQAVDRARRALAEFRIRGVASNIGFLKAVLDEPQFRAGDLATTFIDDHPALLDARSGADRGSKILDYLADVTVNRPHGSAPLSIDPAVKLPSLSGVPEAPAGSRQKLQELGPEGWAKALRAQTALAVTDTTFRDAHQSLLATRVRTRDLLAPAEHISRLTPELLSVEAWGGATYDVALRFLGEDPWERLEKLRAAIPNINLQMLLRGRNTVGYTPYPTQVTDAFVAEAAESGIDIFRIFDALNDVSQMRPAIEAVRGTGSAVAEVALCYTSDLLNPAEELYTLDYYLRLAEQIVSAGAHVLAIKDMAGLLRPAAAAKLVTALRENFDLPVHVHTHDTAGGQLATLMAASAAGADAVDAASAAMSGTTSQPSLSALVAALEHTDRDTGLSLSAVSDLEPYWEAVRNVYKPFESGLPGPTGRVYRHEIPGGQLSNLRQQAVALGLGEKFEEIEAMYEAADRLLGHLVKVTPSSKVVGDLALHLVAVGADPAEFEEHPERFDVPDSVVGFLSGDLGDPPGGWPEPFRTKALAGRTHKAPEADLDPADAALLEKSGRERQETLNRLLFPQPTKEFTRMRESYGDLSVLDTQLYLYGMEEGEEHSVQIDKGKSLLLGIQAAGPADERGMRTIMCTLNGQLRPISVRDRSVKVDVATAEKADADNPGHVASPFAGVVTLQVAVGDAVKAGQTVATIEAMKMEASITAQIDGTVARLAIGPVQQLEGGDLVAVIDA</sequence>
<proteinExistence type="predicted"/>
<dbReference type="InterPro" id="IPR005482">
    <property type="entry name" value="Biotin_COase_C"/>
</dbReference>
<evidence type="ECO:0000256" key="1">
    <source>
        <dbReference type="ARBA" id="ARBA00001953"/>
    </source>
</evidence>
<dbReference type="SUPFAM" id="SSF56059">
    <property type="entry name" value="Glutathione synthetase ATP-binding domain-like"/>
    <property type="match status" value="1"/>
</dbReference>
<dbReference type="EMBL" id="BAAAPZ010000020">
    <property type="protein sequence ID" value="GAA2107187.1"/>
    <property type="molecule type" value="Genomic_DNA"/>
</dbReference>
<comment type="cofactor">
    <cofactor evidence="1 11">
        <name>biotin</name>
        <dbReference type="ChEBI" id="CHEBI:57586"/>
    </cofactor>
</comment>
<dbReference type="SUPFAM" id="SSF51230">
    <property type="entry name" value="Single hybrid motif"/>
    <property type="match status" value="1"/>
</dbReference>
<gene>
    <name evidence="16" type="ORF">GCM10009823_33830</name>
</gene>
<keyword evidence="10" id="KW-0511">Multifunctional enzyme</keyword>
<evidence type="ECO:0000256" key="3">
    <source>
        <dbReference type="ARBA" id="ARBA00013057"/>
    </source>
</evidence>
<evidence type="ECO:0000313" key="17">
    <source>
        <dbReference type="Proteomes" id="UP001500984"/>
    </source>
</evidence>
<dbReference type="NCBIfam" id="NF009554">
    <property type="entry name" value="PRK12999.1"/>
    <property type="match status" value="1"/>
</dbReference>
<dbReference type="Pfam" id="PF00364">
    <property type="entry name" value="Biotin_lipoyl"/>
    <property type="match status" value="1"/>
</dbReference>
<dbReference type="Gene3D" id="3.10.600.10">
    <property type="entry name" value="pyruvate carboxylase f1077a mutant domain"/>
    <property type="match status" value="1"/>
</dbReference>
<keyword evidence="8 11" id="KW-0067">ATP-binding</keyword>
<evidence type="ECO:0000256" key="11">
    <source>
        <dbReference type="PIRNR" id="PIRNR001594"/>
    </source>
</evidence>
<dbReference type="CDD" id="cd06850">
    <property type="entry name" value="biotinyl_domain"/>
    <property type="match status" value="1"/>
</dbReference>
<evidence type="ECO:0000256" key="5">
    <source>
        <dbReference type="ARBA" id="ARBA00022598"/>
    </source>
</evidence>
<evidence type="ECO:0000256" key="2">
    <source>
        <dbReference type="ARBA" id="ARBA00004742"/>
    </source>
</evidence>
<dbReference type="InterPro" id="IPR011054">
    <property type="entry name" value="Rudment_hybrid_motif"/>
</dbReference>
<evidence type="ECO:0000259" key="15">
    <source>
        <dbReference type="PROSITE" id="PS50991"/>
    </source>
</evidence>
<dbReference type="PIRSF" id="PIRSF001594">
    <property type="entry name" value="Pyruv_carbox"/>
    <property type="match status" value="1"/>
</dbReference>
<keyword evidence="5 11" id="KW-0436">Ligase</keyword>
<dbReference type="Pfam" id="PF02786">
    <property type="entry name" value="CPSase_L_D2"/>
    <property type="match status" value="1"/>
</dbReference>
<evidence type="ECO:0000256" key="6">
    <source>
        <dbReference type="ARBA" id="ARBA00022723"/>
    </source>
</evidence>
<keyword evidence="6" id="KW-0479">Metal-binding</keyword>
<dbReference type="SUPFAM" id="SSF52440">
    <property type="entry name" value="PreATP-grasp domain"/>
    <property type="match status" value="1"/>
</dbReference>
<dbReference type="InterPro" id="IPR003379">
    <property type="entry name" value="Carboxylase_cons_dom"/>
</dbReference>
<dbReference type="PROSITE" id="PS00188">
    <property type="entry name" value="BIOTIN"/>
    <property type="match status" value="1"/>
</dbReference>
<organism evidence="16 17">
    <name type="scientific">Brevibacterium salitolerans</name>
    <dbReference type="NCBI Taxonomy" id="1403566"/>
    <lineage>
        <taxon>Bacteria</taxon>
        <taxon>Bacillati</taxon>
        <taxon>Actinomycetota</taxon>
        <taxon>Actinomycetes</taxon>
        <taxon>Micrococcales</taxon>
        <taxon>Brevibacteriaceae</taxon>
        <taxon>Brevibacterium</taxon>
    </lineage>
</organism>
<dbReference type="InterPro" id="IPR005481">
    <property type="entry name" value="BC-like_N"/>
</dbReference>
<protein>
    <recommendedName>
        <fullName evidence="3 11">Pyruvate carboxylase</fullName>
        <ecNumber evidence="3 11">6.4.1.1</ecNumber>
    </recommendedName>
</protein>
<dbReference type="InterPro" id="IPR000891">
    <property type="entry name" value="PYR_CT"/>
</dbReference>
<feature type="domain" description="Biotin carboxylation" evidence="14">
    <location>
        <begin position="1"/>
        <end position="454"/>
    </location>
</feature>
<dbReference type="NCBIfam" id="NF006761">
    <property type="entry name" value="PRK09282.1"/>
    <property type="match status" value="1"/>
</dbReference>
<dbReference type="Proteomes" id="UP001500984">
    <property type="component" value="Unassembled WGS sequence"/>
</dbReference>
<dbReference type="PROSITE" id="PS00867">
    <property type="entry name" value="CPSASE_2"/>
    <property type="match status" value="1"/>
</dbReference>
<name>A0ABN2XAQ7_9MICO</name>
<dbReference type="CDD" id="cd07937">
    <property type="entry name" value="DRE_TIM_PC_TC_5S"/>
    <property type="match status" value="1"/>
</dbReference>
<dbReference type="PROSITE" id="PS50975">
    <property type="entry name" value="ATP_GRASP"/>
    <property type="match status" value="1"/>
</dbReference>
<reference evidence="17" key="1">
    <citation type="journal article" date="2019" name="Int. J. Syst. Evol. Microbiol.">
        <title>The Global Catalogue of Microorganisms (GCM) 10K type strain sequencing project: providing services to taxonomists for standard genome sequencing and annotation.</title>
        <authorList>
            <consortium name="The Broad Institute Genomics Platform"/>
            <consortium name="The Broad Institute Genome Sequencing Center for Infectious Disease"/>
            <person name="Wu L."/>
            <person name="Ma J."/>
        </authorList>
    </citation>
    <scope>NUCLEOTIDE SEQUENCE [LARGE SCALE GENOMIC DNA]</scope>
    <source>
        <strain evidence="17">JCM 15900</strain>
    </source>
</reference>
<dbReference type="PROSITE" id="PS50968">
    <property type="entry name" value="BIOTINYL_LIPOYL"/>
    <property type="match status" value="1"/>
</dbReference>
<comment type="catalytic activity">
    <reaction evidence="11">
        <text>hydrogencarbonate + pyruvate + ATP = oxaloacetate + ADP + phosphate + H(+)</text>
        <dbReference type="Rhea" id="RHEA:20844"/>
        <dbReference type="ChEBI" id="CHEBI:15361"/>
        <dbReference type="ChEBI" id="CHEBI:15378"/>
        <dbReference type="ChEBI" id="CHEBI:16452"/>
        <dbReference type="ChEBI" id="CHEBI:17544"/>
        <dbReference type="ChEBI" id="CHEBI:30616"/>
        <dbReference type="ChEBI" id="CHEBI:43474"/>
        <dbReference type="ChEBI" id="CHEBI:456216"/>
        <dbReference type="EC" id="6.4.1.1"/>
    </reaction>
</comment>
<comment type="caution">
    <text evidence="16">The sequence shown here is derived from an EMBL/GenBank/DDBJ whole genome shotgun (WGS) entry which is preliminary data.</text>
</comment>
<dbReference type="InterPro" id="IPR005479">
    <property type="entry name" value="CPAse_ATP-bd"/>
</dbReference>
<dbReference type="SUPFAM" id="SSF51569">
    <property type="entry name" value="Aldolase"/>
    <property type="match status" value="1"/>
</dbReference>
<dbReference type="PROSITE" id="PS50991">
    <property type="entry name" value="PYR_CT"/>
    <property type="match status" value="1"/>
</dbReference>
<dbReference type="Pfam" id="PF00289">
    <property type="entry name" value="Biotin_carb_N"/>
    <property type="match status" value="1"/>
</dbReference>
<accession>A0ABN2XAQ7</accession>
<dbReference type="Pfam" id="PF02436">
    <property type="entry name" value="PYC_OADA"/>
    <property type="match status" value="1"/>
</dbReference>
<keyword evidence="9 11" id="KW-0092">Biotin</keyword>
<dbReference type="Gene3D" id="2.40.50.100">
    <property type="match status" value="1"/>
</dbReference>
<evidence type="ECO:0000256" key="10">
    <source>
        <dbReference type="ARBA" id="ARBA00023268"/>
    </source>
</evidence>
<keyword evidence="16" id="KW-0670">Pyruvate</keyword>
<dbReference type="NCBIfam" id="TIGR01235">
    <property type="entry name" value="pyruv_carbox"/>
    <property type="match status" value="1"/>
</dbReference>
<feature type="domain" description="Lipoyl-binding" evidence="12">
    <location>
        <begin position="1058"/>
        <end position="1132"/>
    </location>
</feature>
<dbReference type="Pfam" id="PF00682">
    <property type="entry name" value="HMGL-like"/>
    <property type="match status" value="1"/>
</dbReference>
<dbReference type="EC" id="6.4.1.1" evidence="3 11"/>
<dbReference type="InterPro" id="IPR055268">
    <property type="entry name" value="PCB-like"/>
</dbReference>
<dbReference type="InterPro" id="IPR001882">
    <property type="entry name" value="Biotin_BS"/>
</dbReference>
<comment type="function">
    <text evidence="11">Catalyzes a 2-step reaction, involving the ATP-dependent carboxylation of the covalently attached biotin in the first step and the transfer of the carboxyl group to pyruvate in the second.</text>
</comment>
<feature type="domain" description="Pyruvate carboxyltransferase" evidence="15">
    <location>
        <begin position="529"/>
        <end position="798"/>
    </location>
</feature>
<dbReference type="Gene3D" id="3.20.20.70">
    <property type="entry name" value="Aldolase class I"/>
    <property type="match status" value="1"/>
</dbReference>
<dbReference type="Gene3D" id="3.30.470.20">
    <property type="entry name" value="ATP-grasp fold, B domain"/>
    <property type="match status" value="1"/>
</dbReference>
<keyword evidence="7 11" id="KW-0547">Nucleotide-binding</keyword>
<evidence type="ECO:0000259" key="13">
    <source>
        <dbReference type="PROSITE" id="PS50975"/>
    </source>
</evidence>
<evidence type="ECO:0000313" key="16">
    <source>
        <dbReference type="EMBL" id="GAA2107187.1"/>
    </source>
</evidence>
<evidence type="ECO:0000259" key="12">
    <source>
        <dbReference type="PROSITE" id="PS50968"/>
    </source>
</evidence>
<dbReference type="InterPro" id="IPR013785">
    <property type="entry name" value="Aldolase_TIM"/>
</dbReference>
<keyword evidence="4" id="KW-0312">Gluconeogenesis</keyword>
<evidence type="ECO:0000256" key="9">
    <source>
        <dbReference type="ARBA" id="ARBA00023267"/>
    </source>
</evidence>
<dbReference type="SUPFAM" id="SSF51246">
    <property type="entry name" value="Rudiment single hybrid motif"/>
    <property type="match status" value="1"/>
</dbReference>
<dbReference type="SUPFAM" id="SSF89000">
    <property type="entry name" value="post-HMGL domain-like"/>
    <property type="match status" value="1"/>
</dbReference>
<dbReference type="PROSITE" id="PS50979">
    <property type="entry name" value="BC"/>
    <property type="match status" value="1"/>
</dbReference>
<dbReference type="RefSeq" id="WP_344338790.1">
    <property type="nucleotide sequence ID" value="NZ_BAAAPZ010000020.1"/>
</dbReference>
<evidence type="ECO:0000256" key="8">
    <source>
        <dbReference type="ARBA" id="ARBA00022840"/>
    </source>
</evidence>
<dbReference type="InterPro" id="IPR011053">
    <property type="entry name" value="Single_hybrid_motif"/>
</dbReference>
<evidence type="ECO:0000256" key="7">
    <source>
        <dbReference type="ARBA" id="ARBA00022741"/>
    </source>
</evidence>
<dbReference type="Pfam" id="PF02785">
    <property type="entry name" value="Biotin_carb_C"/>
    <property type="match status" value="1"/>
</dbReference>
<comment type="pathway">
    <text evidence="2">Carbohydrate biosynthesis; gluconeogenesis.</text>
</comment>
<dbReference type="InterPro" id="IPR011764">
    <property type="entry name" value="Biotin_carboxylation_dom"/>
</dbReference>
<evidence type="ECO:0000259" key="14">
    <source>
        <dbReference type="PROSITE" id="PS50979"/>
    </source>
</evidence>
<dbReference type="InterPro" id="IPR005930">
    <property type="entry name" value="Pyruv_COase"/>
</dbReference>
<dbReference type="InterPro" id="IPR011761">
    <property type="entry name" value="ATP-grasp"/>
</dbReference>
<feature type="domain" description="ATP-grasp" evidence="13">
    <location>
        <begin position="121"/>
        <end position="321"/>
    </location>
</feature>
<dbReference type="PANTHER" id="PTHR43778">
    <property type="entry name" value="PYRUVATE CARBOXYLASE"/>
    <property type="match status" value="1"/>
</dbReference>